<dbReference type="SUPFAM" id="SSF53474">
    <property type="entry name" value="alpha/beta-Hydrolases"/>
    <property type="match status" value="1"/>
</dbReference>
<gene>
    <name evidence="2" type="ORF">GCM10009422_26110</name>
</gene>
<evidence type="ECO:0000259" key="1">
    <source>
        <dbReference type="Pfam" id="PF12146"/>
    </source>
</evidence>
<keyword evidence="2" id="KW-0378">Hydrolase</keyword>
<protein>
    <submittedName>
        <fullName evidence="2">Alpha/beta fold hydrolase</fullName>
    </submittedName>
</protein>
<dbReference type="PIRSF" id="PIRSF037442">
    <property type="entry name" value="UCP037442_abhydr"/>
    <property type="match status" value="1"/>
</dbReference>
<feature type="domain" description="Serine aminopeptidase S33" evidence="1">
    <location>
        <begin position="28"/>
        <end position="146"/>
    </location>
</feature>
<name>A0ABN1H3B4_9CAUL</name>
<dbReference type="Gene3D" id="3.40.50.1820">
    <property type="entry name" value="alpha/beta hydrolase"/>
    <property type="match status" value="1"/>
</dbReference>
<accession>A0ABN1H3B4</accession>
<dbReference type="GO" id="GO:0016787">
    <property type="term" value="F:hydrolase activity"/>
    <property type="evidence" value="ECO:0007669"/>
    <property type="project" value="UniProtKB-KW"/>
</dbReference>
<evidence type="ECO:0000313" key="3">
    <source>
        <dbReference type="Proteomes" id="UP001501352"/>
    </source>
</evidence>
<dbReference type="Proteomes" id="UP001501352">
    <property type="component" value="Unassembled WGS sequence"/>
</dbReference>
<dbReference type="EMBL" id="BAAAGA010000006">
    <property type="protein sequence ID" value="GAA0627845.1"/>
    <property type="molecule type" value="Genomic_DNA"/>
</dbReference>
<dbReference type="Pfam" id="PF12146">
    <property type="entry name" value="Hydrolase_4"/>
    <property type="match status" value="1"/>
</dbReference>
<reference evidence="2 3" key="1">
    <citation type="journal article" date="2019" name="Int. J. Syst. Evol. Microbiol.">
        <title>The Global Catalogue of Microorganisms (GCM) 10K type strain sequencing project: providing services to taxonomists for standard genome sequencing and annotation.</title>
        <authorList>
            <consortium name="The Broad Institute Genomics Platform"/>
            <consortium name="The Broad Institute Genome Sequencing Center for Infectious Disease"/>
            <person name="Wu L."/>
            <person name="Ma J."/>
        </authorList>
    </citation>
    <scope>NUCLEOTIDE SEQUENCE [LARGE SCALE GENOMIC DNA]</scope>
    <source>
        <strain evidence="2 3">JCM 12928</strain>
    </source>
</reference>
<dbReference type="RefSeq" id="WP_343794424.1">
    <property type="nucleotide sequence ID" value="NZ_BAAAGA010000006.1"/>
</dbReference>
<dbReference type="InterPro" id="IPR029058">
    <property type="entry name" value="AB_hydrolase_fold"/>
</dbReference>
<evidence type="ECO:0000313" key="2">
    <source>
        <dbReference type="EMBL" id="GAA0627845.1"/>
    </source>
</evidence>
<organism evidence="2 3">
    <name type="scientific">Brevundimonas kwangchunensis</name>
    <dbReference type="NCBI Taxonomy" id="322163"/>
    <lineage>
        <taxon>Bacteria</taxon>
        <taxon>Pseudomonadati</taxon>
        <taxon>Pseudomonadota</taxon>
        <taxon>Alphaproteobacteria</taxon>
        <taxon>Caulobacterales</taxon>
        <taxon>Caulobacteraceae</taxon>
        <taxon>Brevundimonas</taxon>
    </lineage>
</organism>
<keyword evidence="3" id="KW-1185">Reference proteome</keyword>
<dbReference type="InterPro" id="IPR017208">
    <property type="entry name" value="UCP037442_abhydr"/>
</dbReference>
<dbReference type="InterPro" id="IPR022742">
    <property type="entry name" value="Hydrolase_4"/>
</dbReference>
<proteinExistence type="predicted"/>
<sequence>MTAPVIRDFTAPASDGYPLSMRLVSAQQPTVAVLVSSGTGFPKGFYDRFAKHLAGKGAAVLTYDFRGIAGSRPEDLAAMKMDYVDWGRLDMPAALDALIEAAPGLPVVHVGHSVGGHFLGFMANHDRIAKHAFVSVGSGYWGRHHRWYNPLELTFWLLYGPYSLARRGYIRGGGLWAGTDLPRGVWETWRRWCLKEPYFLDELKDRLKPHQFDAVTAPIRSWIFTDDPIATPKTSPILLQVYPNAPTEMTVHSPADFGVKRIGHEGAFRRGMEVLWDQMFDWLLEPSPTRHR</sequence>
<comment type="caution">
    <text evidence="2">The sequence shown here is derived from an EMBL/GenBank/DDBJ whole genome shotgun (WGS) entry which is preliminary data.</text>
</comment>